<proteinExistence type="predicted"/>
<dbReference type="OrthoDB" id="5391994at2"/>
<dbReference type="RefSeq" id="WP_133174809.1">
    <property type="nucleotide sequence ID" value="NZ_MUXE01000054.1"/>
</dbReference>
<accession>A0A363CW50</accession>
<gene>
    <name evidence="1" type="ORF">B0174_12045</name>
</gene>
<dbReference type="Proteomes" id="UP000251135">
    <property type="component" value="Unassembled WGS sequence"/>
</dbReference>
<evidence type="ECO:0000313" key="2">
    <source>
        <dbReference type="Proteomes" id="UP000251135"/>
    </source>
</evidence>
<sequence length="71" mass="8514">MTFYSRNGILYVRINGKRISTKLKDTKENRKLVSSYHKNDEFFKKFNVKKRVSNILDLCQEVLREKESSLK</sequence>
<dbReference type="EMBL" id="MUXE01000054">
    <property type="protein sequence ID" value="PUE63304.1"/>
    <property type="molecule type" value="Genomic_DNA"/>
</dbReference>
<evidence type="ECO:0000313" key="1">
    <source>
        <dbReference type="EMBL" id="PUE63304.1"/>
    </source>
</evidence>
<protein>
    <submittedName>
        <fullName evidence="1">Uncharacterized protein</fullName>
    </submittedName>
</protein>
<comment type="caution">
    <text evidence="1">The sequence shown here is derived from an EMBL/GenBank/DDBJ whole genome shotgun (WGS) entry which is preliminary data.</text>
</comment>
<feature type="non-terminal residue" evidence="1">
    <location>
        <position position="71"/>
    </location>
</feature>
<reference evidence="1 2" key="1">
    <citation type="submission" date="2017-02" db="EMBL/GenBank/DDBJ databases">
        <title>Arcobacter caeni sp. nov, a new Arcobacter species isolated from reclaimed water.</title>
        <authorList>
            <person name="Figueras M.J."/>
            <person name="Perez-Cataluna A."/>
            <person name="Salas-Masso N."/>
        </authorList>
    </citation>
    <scope>NUCLEOTIDE SEQUENCE [LARGE SCALE GENOMIC DNA]</scope>
    <source>
        <strain evidence="1 2">RW17-10</strain>
    </source>
</reference>
<name>A0A363CW50_9BACT</name>
<organism evidence="1 2">
    <name type="scientific">Arcobacter caeni</name>
    <dbReference type="NCBI Taxonomy" id="1912877"/>
    <lineage>
        <taxon>Bacteria</taxon>
        <taxon>Pseudomonadati</taxon>
        <taxon>Campylobacterota</taxon>
        <taxon>Epsilonproteobacteria</taxon>
        <taxon>Campylobacterales</taxon>
        <taxon>Arcobacteraceae</taxon>
        <taxon>Arcobacter</taxon>
    </lineage>
</organism>
<dbReference type="AlphaFoldDB" id="A0A363CW50"/>
<keyword evidence="2" id="KW-1185">Reference proteome</keyword>